<dbReference type="GO" id="GO:0016757">
    <property type="term" value="F:glycosyltransferase activity"/>
    <property type="evidence" value="ECO:0007669"/>
    <property type="project" value="InterPro"/>
</dbReference>
<dbReference type="AlphaFoldDB" id="A0AA42CQH7"/>
<dbReference type="PANTHER" id="PTHR12526:SF638">
    <property type="entry name" value="SPORE COAT PROTEIN SA"/>
    <property type="match status" value="1"/>
</dbReference>
<dbReference type="EMBL" id="JANFAV010000005">
    <property type="protein sequence ID" value="MCW6534932.1"/>
    <property type="molecule type" value="Genomic_DNA"/>
</dbReference>
<dbReference type="SUPFAM" id="SSF53756">
    <property type="entry name" value="UDP-Glycosyltransferase/glycogen phosphorylase"/>
    <property type="match status" value="1"/>
</dbReference>
<feature type="domain" description="Glycosyl transferase family 1" evidence="2">
    <location>
        <begin position="184"/>
        <end position="318"/>
    </location>
</feature>
<dbReference type="PANTHER" id="PTHR12526">
    <property type="entry name" value="GLYCOSYLTRANSFERASE"/>
    <property type="match status" value="1"/>
</dbReference>
<feature type="region of interest" description="Disordered" evidence="1">
    <location>
        <begin position="361"/>
        <end position="381"/>
    </location>
</feature>
<keyword evidence="5" id="KW-1185">Reference proteome</keyword>
<feature type="domain" description="Glycosyltransferase subfamily 4-like N-terminal" evidence="3">
    <location>
        <begin position="14"/>
        <end position="168"/>
    </location>
</feature>
<evidence type="ECO:0000313" key="4">
    <source>
        <dbReference type="EMBL" id="MCW6534932.1"/>
    </source>
</evidence>
<accession>A0AA42CQH7</accession>
<evidence type="ECO:0000259" key="3">
    <source>
        <dbReference type="Pfam" id="PF13439"/>
    </source>
</evidence>
<name>A0AA42CQH7_9SPHN</name>
<dbReference type="Proteomes" id="UP001165565">
    <property type="component" value="Unassembled WGS sequence"/>
</dbReference>
<dbReference type="RefSeq" id="WP_265268721.1">
    <property type="nucleotide sequence ID" value="NZ_JANFAV010000005.1"/>
</dbReference>
<dbReference type="Gene3D" id="3.40.50.2000">
    <property type="entry name" value="Glycogen Phosphorylase B"/>
    <property type="match status" value="2"/>
</dbReference>
<proteinExistence type="predicted"/>
<comment type="caution">
    <text evidence="4">The sequence shown here is derived from an EMBL/GenBank/DDBJ whole genome shotgun (WGS) entry which is preliminary data.</text>
</comment>
<dbReference type="InterPro" id="IPR028098">
    <property type="entry name" value="Glyco_trans_4-like_N"/>
</dbReference>
<evidence type="ECO:0000256" key="1">
    <source>
        <dbReference type="SAM" id="MobiDB-lite"/>
    </source>
</evidence>
<organism evidence="4 5">
    <name type="scientific">Sphingomonas lycopersici</name>
    <dbReference type="NCBI Taxonomy" id="2951807"/>
    <lineage>
        <taxon>Bacteria</taxon>
        <taxon>Pseudomonadati</taxon>
        <taxon>Pseudomonadota</taxon>
        <taxon>Alphaproteobacteria</taxon>
        <taxon>Sphingomonadales</taxon>
        <taxon>Sphingomonadaceae</taxon>
        <taxon>Sphingomonas</taxon>
    </lineage>
</organism>
<dbReference type="CDD" id="cd03811">
    <property type="entry name" value="GT4_GT28_WabH-like"/>
    <property type="match status" value="1"/>
</dbReference>
<protein>
    <submittedName>
        <fullName evidence="4">Glycosyltransferase</fullName>
    </submittedName>
</protein>
<sequence length="381" mass="40569">MKHIFTYAESLDGGGVERAQLRLARGWLAAGRRVTLAVGCIDGPLAAEIPDGLEIVRLGGTTFSALFRVPAIIRETQPDIIFCPGSYYTSIALWTRLRLGRSCPPIVSKVSNAMRRGDHRALLAAGHAAWLRLHPRFLDRIVAMTDASARDVLETTRIDPSRCATIANPPALPLPGATIEGLPPRYILGVGRLVRQKRWDRLLDAIPRLAERLPLVILGEGDQRAAIEARAAALGIDVRLLGHSPDPLLAMRSAAVLALTSDFEGVPGVLREALSVGTPVVTTDSSPAVWEIVTSAALGTVVSTDDADGLVKALDWWLMPDAARPAPVPPPGADSAERYLALFDSVLSGAPVPVWHPGAAEPHLVPLPTVEPAAASPTSIR</sequence>
<evidence type="ECO:0000259" key="2">
    <source>
        <dbReference type="Pfam" id="PF00534"/>
    </source>
</evidence>
<dbReference type="InterPro" id="IPR001296">
    <property type="entry name" value="Glyco_trans_1"/>
</dbReference>
<reference evidence="4" key="1">
    <citation type="submission" date="2022-06" db="EMBL/GenBank/DDBJ databases">
        <title>Sphingomonas sp. nov. isolated from rhizosphere soil of tomato.</title>
        <authorList>
            <person name="Dong H."/>
            <person name="Gao R."/>
        </authorList>
    </citation>
    <scope>NUCLEOTIDE SEQUENCE</scope>
    <source>
        <strain evidence="4">MMSM24</strain>
    </source>
</reference>
<dbReference type="Pfam" id="PF13439">
    <property type="entry name" value="Glyco_transf_4"/>
    <property type="match status" value="1"/>
</dbReference>
<gene>
    <name evidence="4" type="ORF">NEE01_09055</name>
</gene>
<evidence type="ECO:0000313" key="5">
    <source>
        <dbReference type="Proteomes" id="UP001165565"/>
    </source>
</evidence>
<dbReference type="Pfam" id="PF00534">
    <property type="entry name" value="Glycos_transf_1"/>
    <property type="match status" value="1"/>
</dbReference>